<evidence type="ECO:0000256" key="8">
    <source>
        <dbReference type="HAMAP-Rule" id="MF_01865"/>
    </source>
</evidence>
<dbReference type="InterPro" id="IPR023404">
    <property type="entry name" value="rSAM_horseshoe"/>
</dbReference>
<sequence length="426" mass="47939">MNKTIYINTLGCAKNEVDSMRMAKKLKKAGYTITEDYEEADLFIINTCSFIESATSESIDTVLDFLDIKNDRNVAVVVSGCMPSRYAQGLVDQMPEVDAFLPCADEHNVVEVVSSLIGLPVKKNQVEEADAGTISTYVKISEGCDRACAFCTIPMIRGRYHSYSVEQIEEDVQNAVDAGAREINFVAQDTGHWGRDFTNKQSLAQLLTKVANDFKDTYFRVLYVQPDELTDELLFAMRDNENIIDYLDIPLQHVSEHILKGMNRTGDVYDFENRVKRIKEVLPDATLRTTLMVGFPGETDDDFQELMDFASQGTFDYIGVFSYSNEDDAKSHDYPDQVDEEEKQYRLAEITDLVDSISASKIREKIGNKYKVIVEGQEEDGQLYGRALFQAPEVDGLVYVDKGKPGDVVEVTMIDSLLYDLEGEVA</sequence>
<keyword evidence="6 8" id="KW-0408">Iron</keyword>
<comment type="cofactor">
    <cofactor evidence="8">
        <name>[4Fe-4S] cluster</name>
        <dbReference type="ChEBI" id="CHEBI:49883"/>
    </cofactor>
    <text evidence="8">Binds 2 [4Fe-4S] clusters. One cluster is coordinated with 3 cysteines and an exchangeable S-adenosyl-L-methionine.</text>
</comment>
<comment type="similarity">
    <text evidence="8">Belongs to the methylthiotransferase family. RimO subfamily.</text>
</comment>
<dbReference type="GO" id="GO:0035600">
    <property type="term" value="P:tRNA methylthiolation"/>
    <property type="evidence" value="ECO:0007669"/>
    <property type="project" value="UniProtKB-ARBA"/>
</dbReference>
<evidence type="ECO:0000259" key="9">
    <source>
        <dbReference type="PROSITE" id="PS50926"/>
    </source>
</evidence>
<dbReference type="Gene3D" id="3.80.30.20">
    <property type="entry name" value="tm_1862 like domain"/>
    <property type="match status" value="1"/>
</dbReference>
<keyword evidence="4 8" id="KW-0949">S-adenosyl-L-methionine</keyword>
<dbReference type="SFLD" id="SFLDF00274">
    <property type="entry name" value="ribosomal_protein_S12_methylth"/>
    <property type="match status" value="1"/>
</dbReference>
<dbReference type="EMBL" id="JAUMVS010000005">
    <property type="protein sequence ID" value="MDO4841186.1"/>
    <property type="molecule type" value="Genomic_DNA"/>
</dbReference>
<dbReference type="GO" id="GO:0035599">
    <property type="term" value="F:aspartic acid methylthiotransferase activity"/>
    <property type="evidence" value="ECO:0007669"/>
    <property type="project" value="TreeGrafter"/>
</dbReference>
<feature type="binding site" evidence="8">
    <location>
        <position position="144"/>
    </location>
    <ligand>
        <name>[4Fe-4S] cluster</name>
        <dbReference type="ChEBI" id="CHEBI:49883"/>
        <label>2</label>
        <note>4Fe-4S-S-AdoMet</note>
    </ligand>
</feature>
<feature type="binding site" evidence="8">
    <location>
        <position position="151"/>
    </location>
    <ligand>
        <name>[4Fe-4S] cluster</name>
        <dbReference type="ChEBI" id="CHEBI:49883"/>
        <label>2</label>
        <note>4Fe-4S-S-AdoMet</note>
    </ligand>
</feature>
<dbReference type="FunFam" id="3.80.30.20:FF:000001">
    <property type="entry name" value="tRNA-2-methylthio-N(6)-dimethylallyladenosine synthase 2"/>
    <property type="match status" value="1"/>
</dbReference>
<evidence type="ECO:0000256" key="3">
    <source>
        <dbReference type="ARBA" id="ARBA00022679"/>
    </source>
</evidence>
<dbReference type="Proteomes" id="UP001168575">
    <property type="component" value="Unassembled WGS sequence"/>
</dbReference>
<proteinExistence type="inferred from homology"/>
<dbReference type="EC" id="2.8.4.4" evidence="8"/>
<comment type="caution">
    <text evidence="12">The sequence shown here is derived from an EMBL/GenBank/DDBJ whole genome shotgun (WGS) entry which is preliminary data.</text>
</comment>
<dbReference type="GO" id="GO:0103039">
    <property type="term" value="F:protein methylthiotransferase activity"/>
    <property type="evidence" value="ECO:0007669"/>
    <property type="project" value="UniProtKB-EC"/>
</dbReference>
<dbReference type="InterPro" id="IPR058240">
    <property type="entry name" value="rSAM_sf"/>
</dbReference>
<feature type="binding site" evidence="8">
    <location>
        <position position="81"/>
    </location>
    <ligand>
        <name>[4Fe-4S] cluster</name>
        <dbReference type="ChEBI" id="CHEBI:49883"/>
        <label>1</label>
    </ligand>
</feature>
<keyword evidence="1 8" id="KW-0004">4Fe-4S</keyword>
<dbReference type="Pfam" id="PF18693">
    <property type="entry name" value="TRAM_2"/>
    <property type="match status" value="1"/>
</dbReference>
<dbReference type="SFLD" id="SFLDG01061">
    <property type="entry name" value="methylthiotransferase"/>
    <property type="match status" value="1"/>
</dbReference>
<dbReference type="SMART" id="SM00729">
    <property type="entry name" value="Elp3"/>
    <property type="match status" value="1"/>
</dbReference>
<dbReference type="InterPro" id="IPR002792">
    <property type="entry name" value="TRAM_dom"/>
</dbReference>
<comment type="catalytic activity">
    <reaction evidence="8">
        <text>L-aspartate(89)-[ribosomal protein uS12]-hydrogen + (sulfur carrier)-SH + AH2 + 2 S-adenosyl-L-methionine = 3-methylsulfanyl-L-aspartate(89)-[ribosomal protein uS12]-hydrogen + (sulfur carrier)-H + 5'-deoxyadenosine + L-methionine + A + S-adenosyl-L-homocysteine + 2 H(+)</text>
        <dbReference type="Rhea" id="RHEA:37087"/>
        <dbReference type="Rhea" id="RHEA-COMP:10460"/>
        <dbReference type="Rhea" id="RHEA-COMP:10461"/>
        <dbReference type="Rhea" id="RHEA-COMP:14737"/>
        <dbReference type="Rhea" id="RHEA-COMP:14739"/>
        <dbReference type="ChEBI" id="CHEBI:13193"/>
        <dbReference type="ChEBI" id="CHEBI:15378"/>
        <dbReference type="ChEBI" id="CHEBI:17319"/>
        <dbReference type="ChEBI" id="CHEBI:17499"/>
        <dbReference type="ChEBI" id="CHEBI:29917"/>
        <dbReference type="ChEBI" id="CHEBI:29961"/>
        <dbReference type="ChEBI" id="CHEBI:57844"/>
        <dbReference type="ChEBI" id="CHEBI:57856"/>
        <dbReference type="ChEBI" id="CHEBI:59789"/>
        <dbReference type="ChEBI" id="CHEBI:64428"/>
        <dbReference type="ChEBI" id="CHEBI:73599"/>
        <dbReference type="EC" id="2.8.4.4"/>
    </reaction>
</comment>
<evidence type="ECO:0000259" key="11">
    <source>
        <dbReference type="PROSITE" id="PS51918"/>
    </source>
</evidence>
<feature type="domain" description="MTTase N-terminal" evidence="10">
    <location>
        <begin position="3"/>
        <end position="118"/>
    </location>
</feature>
<keyword evidence="12" id="KW-0687">Ribonucleoprotein</keyword>
<dbReference type="InterPro" id="IPR012340">
    <property type="entry name" value="NA-bd_OB-fold"/>
</dbReference>
<dbReference type="GO" id="GO:0046872">
    <property type="term" value="F:metal ion binding"/>
    <property type="evidence" value="ECO:0007669"/>
    <property type="project" value="UniProtKB-KW"/>
</dbReference>
<dbReference type="Pfam" id="PF04055">
    <property type="entry name" value="Radical_SAM"/>
    <property type="match status" value="1"/>
</dbReference>
<feature type="domain" description="TRAM" evidence="9">
    <location>
        <begin position="363"/>
        <end position="426"/>
    </location>
</feature>
<gene>
    <name evidence="8 12" type="primary">rimO</name>
    <name evidence="12" type="ORF">Q3982_00710</name>
</gene>
<dbReference type="PROSITE" id="PS01278">
    <property type="entry name" value="MTTASE_RADICAL"/>
    <property type="match status" value="1"/>
</dbReference>
<feature type="binding site" evidence="8">
    <location>
        <position position="12"/>
    </location>
    <ligand>
        <name>[4Fe-4S] cluster</name>
        <dbReference type="ChEBI" id="CHEBI:49883"/>
        <label>1</label>
    </ligand>
</feature>
<evidence type="ECO:0000313" key="13">
    <source>
        <dbReference type="Proteomes" id="UP001168575"/>
    </source>
</evidence>
<dbReference type="GO" id="GO:0005829">
    <property type="term" value="C:cytosol"/>
    <property type="evidence" value="ECO:0007669"/>
    <property type="project" value="TreeGrafter"/>
</dbReference>
<dbReference type="PROSITE" id="PS50926">
    <property type="entry name" value="TRAM"/>
    <property type="match status" value="1"/>
</dbReference>
<dbReference type="AlphaFoldDB" id="A0AA43RHZ6"/>
<accession>A0AA43RHZ6</accession>
<evidence type="ECO:0000259" key="10">
    <source>
        <dbReference type="PROSITE" id="PS51449"/>
    </source>
</evidence>
<dbReference type="NCBIfam" id="TIGR00089">
    <property type="entry name" value="MiaB/RimO family radical SAM methylthiotransferase"/>
    <property type="match status" value="1"/>
</dbReference>
<organism evidence="12 13">
    <name type="scientific">Phoenicibacter congonensis</name>
    <dbReference type="NCBI Taxonomy" id="1944646"/>
    <lineage>
        <taxon>Bacteria</taxon>
        <taxon>Bacillati</taxon>
        <taxon>Actinomycetota</taxon>
        <taxon>Coriobacteriia</taxon>
        <taxon>Eggerthellales</taxon>
        <taxon>Eggerthellaceae</taxon>
        <taxon>Phoenicibacter</taxon>
    </lineage>
</organism>
<keyword evidence="12" id="KW-0689">Ribosomal protein</keyword>
<dbReference type="InterPro" id="IPR007197">
    <property type="entry name" value="rSAM"/>
</dbReference>
<feature type="domain" description="Radical SAM core" evidence="11">
    <location>
        <begin position="130"/>
        <end position="360"/>
    </location>
</feature>
<dbReference type="InterPro" id="IPR005840">
    <property type="entry name" value="Ribosomal_uS12_MeSTrfase_RimO"/>
</dbReference>
<keyword evidence="13" id="KW-1185">Reference proteome</keyword>
<dbReference type="Pfam" id="PF00919">
    <property type="entry name" value="UPF0004"/>
    <property type="match status" value="1"/>
</dbReference>
<dbReference type="CDD" id="cd01335">
    <property type="entry name" value="Radical_SAM"/>
    <property type="match status" value="1"/>
</dbReference>
<keyword evidence="3 8" id="KW-0808">Transferase</keyword>
<name>A0AA43RHZ6_9ACTN</name>
<evidence type="ECO:0000256" key="2">
    <source>
        <dbReference type="ARBA" id="ARBA00022490"/>
    </source>
</evidence>
<dbReference type="HAMAP" id="MF_01865">
    <property type="entry name" value="MTTase_RimO"/>
    <property type="match status" value="1"/>
</dbReference>
<dbReference type="PANTHER" id="PTHR43837:SF1">
    <property type="entry name" value="RIBOSOMAL PROTEIN US12 METHYLTHIOTRANSFERASE RIMO"/>
    <property type="match status" value="1"/>
</dbReference>
<dbReference type="InterPro" id="IPR006638">
    <property type="entry name" value="Elp3/MiaA/NifB-like_rSAM"/>
</dbReference>
<dbReference type="Gene3D" id="2.40.50.140">
    <property type="entry name" value="Nucleic acid-binding proteins"/>
    <property type="match status" value="1"/>
</dbReference>
<dbReference type="PANTHER" id="PTHR43837">
    <property type="entry name" value="RIBOSOMAL PROTEIN S12 METHYLTHIOTRANSFERASE RIMO"/>
    <property type="match status" value="1"/>
</dbReference>
<evidence type="ECO:0000256" key="6">
    <source>
        <dbReference type="ARBA" id="ARBA00023004"/>
    </source>
</evidence>
<dbReference type="InterPro" id="IPR020612">
    <property type="entry name" value="Methylthiotransferase_CS"/>
</dbReference>
<keyword evidence="7 8" id="KW-0411">Iron-sulfur</keyword>
<comment type="function">
    <text evidence="8">Catalyzes the methylthiolation of an aspartic acid residue of ribosomal protein uS12.</text>
</comment>
<dbReference type="SUPFAM" id="SSF102114">
    <property type="entry name" value="Radical SAM enzymes"/>
    <property type="match status" value="1"/>
</dbReference>
<dbReference type="Gene3D" id="3.40.50.12160">
    <property type="entry name" value="Methylthiotransferase, N-terminal domain"/>
    <property type="match status" value="1"/>
</dbReference>
<dbReference type="InterPro" id="IPR013848">
    <property type="entry name" value="Methylthiotransferase_N"/>
</dbReference>
<protein>
    <recommendedName>
        <fullName evidence="8">Ribosomal protein uS12 methylthiotransferase RimO</fullName>
        <shortName evidence="8">uS12 MTTase</shortName>
        <shortName evidence="8">uS12 methylthiotransferase</shortName>
        <ecNumber evidence="8">2.8.4.4</ecNumber>
    </recommendedName>
    <alternativeName>
        <fullName evidence="8">Ribosomal protein uS12 (aspartate-C(3))-methylthiotransferase</fullName>
    </alternativeName>
    <alternativeName>
        <fullName evidence="8">Ribosome maturation factor RimO</fullName>
    </alternativeName>
</protein>
<evidence type="ECO:0000313" key="12">
    <source>
        <dbReference type="EMBL" id="MDO4841186.1"/>
    </source>
</evidence>
<evidence type="ECO:0000256" key="5">
    <source>
        <dbReference type="ARBA" id="ARBA00022723"/>
    </source>
</evidence>
<dbReference type="PROSITE" id="PS51449">
    <property type="entry name" value="MTTASE_N"/>
    <property type="match status" value="1"/>
</dbReference>
<dbReference type="InterPro" id="IPR038135">
    <property type="entry name" value="Methylthiotransferase_N_sf"/>
</dbReference>
<evidence type="ECO:0000256" key="7">
    <source>
        <dbReference type="ARBA" id="ARBA00023014"/>
    </source>
</evidence>
<evidence type="ECO:0000256" key="1">
    <source>
        <dbReference type="ARBA" id="ARBA00022485"/>
    </source>
</evidence>
<dbReference type="GO" id="GO:0005840">
    <property type="term" value="C:ribosome"/>
    <property type="evidence" value="ECO:0007669"/>
    <property type="project" value="UniProtKB-KW"/>
</dbReference>
<dbReference type="InterPro" id="IPR005839">
    <property type="entry name" value="Methylthiotransferase"/>
</dbReference>
<dbReference type="NCBIfam" id="TIGR01125">
    <property type="entry name" value="30S ribosomal protein S12 methylthiotransferase RimO"/>
    <property type="match status" value="1"/>
</dbReference>
<keyword evidence="5 8" id="KW-0479">Metal-binding</keyword>
<dbReference type="SFLD" id="SFLDG01082">
    <property type="entry name" value="B12-binding_domain_containing"/>
    <property type="match status" value="1"/>
</dbReference>
<feature type="binding site" evidence="8">
    <location>
        <position position="48"/>
    </location>
    <ligand>
        <name>[4Fe-4S] cluster</name>
        <dbReference type="ChEBI" id="CHEBI:49883"/>
        <label>1</label>
    </ligand>
</feature>
<dbReference type="PROSITE" id="PS51918">
    <property type="entry name" value="RADICAL_SAM"/>
    <property type="match status" value="1"/>
</dbReference>
<dbReference type="GO" id="GO:0051539">
    <property type="term" value="F:4 iron, 4 sulfur cluster binding"/>
    <property type="evidence" value="ECO:0007669"/>
    <property type="project" value="UniProtKB-UniRule"/>
</dbReference>
<evidence type="ECO:0000256" key="4">
    <source>
        <dbReference type="ARBA" id="ARBA00022691"/>
    </source>
</evidence>
<dbReference type="SFLD" id="SFLDS00029">
    <property type="entry name" value="Radical_SAM"/>
    <property type="match status" value="1"/>
</dbReference>
<keyword evidence="2 8" id="KW-0963">Cytoplasm</keyword>
<comment type="subcellular location">
    <subcellularLocation>
        <location evidence="8">Cytoplasm</location>
    </subcellularLocation>
</comment>
<feature type="binding site" evidence="8">
    <location>
        <position position="148"/>
    </location>
    <ligand>
        <name>[4Fe-4S] cluster</name>
        <dbReference type="ChEBI" id="CHEBI:49883"/>
        <label>2</label>
        <note>4Fe-4S-S-AdoMet</note>
    </ligand>
</feature>
<reference evidence="12" key="1">
    <citation type="submission" date="2023-07" db="EMBL/GenBank/DDBJ databases">
        <title>Between Cages and Wild: Unraveling the Impact of Captivity on Animal Microbiomes and Antimicrobial Resistance.</title>
        <authorList>
            <person name="Schmartz G.P."/>
            <person name="Rehner J."/>
            <person name="Schuff M.J."/>
            <person name="Becker S.L."/>
            <person name="Kravczyk M."/>
            <person name="Gurevich A."/>
            <person name="Francke R."/>
            <person name="Mueller R."/>
            <person name="Keller V."/>
            <person name="Keller A."/>
        </authorList>
    </citation>
    <scope>NUCLEOTIDE SEQUENCE</scope>
    <source>
        <strain evidence="12">S12M_St_49</strain>
    </source>
</reference>